<dbReference type="OrthoDB" id="3211725at2"/>
<evidence type="ECO:0000313" key="2">
    <source>
        <dbReference type="Proteomes" id="UP000248889"/>
    </source>
</evidence>
<dbReference type="AlphaFoldDB" id="A0A2X0IM59"/>
<protein>
    <submittedName>
        <fullName evidence="1">Uncharacterized protein</fullName>
    </submittedName>
</protein>
<reference evidence="1 2" key="1">
    <citation type="submission" date="2018-06" db="EMBL/GenBank/DDBJ databases">
        <title>Streptacidiphilus pinicola sp. nov., isolated from pine grove soil.</title>
        <authorList>
            <person name="Roh S.G."/>
            <person name="Park S."/>
            <person name="Kim M.-K."/>
            <person name="Yun B.-R."/>
            <person name="Park J."/>
            <person name="Kim M.J."/>
            <person name="Kim Y.S."/>
            <person name="Kim S.B."/>
        </authorList>
    </citation>
    <scope>NUCLEOTIDE SEQUENCE [LARGE SCALE GENOMIC DNA]</scope>
    <source>
        <strain evidence="1 2">MMS16-CNU450</strain>
    </source>
</reference>
<organism evidence="1 2">
    <name type="scientific">Streptacidiphilus pinicola</name>
    <dbReference type="NCBI Taxonomy" id="2219663"/>
    <lineage>
        <taxon>Bacteria</taxon>
        <taxon>Bacillati</taxon>
        <taxon>Actinomycetota</taxon>
        <taxon>Actinomycetes</taxon>
        <taxon>Kitasatosporales</taxon>
        <taxon>Streptomycetaceae</taxon>
        <taxon>Streptacidiphilus</taxon>
    </lineage>
</organism>
<name>A0A2X0IM59_9ACTN</name>
<comment type="caution">
    <text evidence="1">The sequence shown here is derived from an EMBL/GenBank/DDBJ whole genome shotgun (WGS) entry which is preliminary data.</text>
</comment>
<proteinExistence type="predicted"/>
<accession>A0A2X0IM59</accession>
<dbReference type="EMBL" id="QKYN01000031">
    <property type="protein sequence ID" value="RAG86204.1"/>
    <property type="molecule type" value="Genomic_DNA"/>
</dbReference>
<gene>
    <name evidence="1" type="ORF">DN069_07895</name>
</gene>
<sequence>MAGPQFRRSGTIRLRVIPGGFATTKEPDIRVQDLRLIAGGHTLSLAGSYTDLAHTAGITPGAPVDLYPQGCDIAIEDTIEVDPQSAGRISDGLALGLQALGHFAPHETAVLWPEHFDLSITWDEVNFGISLGDAFADEPYAYVGPWTPPQSDAFWNAPFGAARPLSELSDAPALEAFYAEGRRLAHQARSA</sequence>
<dbReference type="Proteomes" id="UP000248889">
    <property type="component" value="Unassembled WGS sequence"/>
</dbReference>
<keyword evidence="2" id="KW-1185">Reference proteome</keyword>
<evidence type="ECO:0000313" key="1">
    <source>
        <dbReference type="EMBL" id="RAG86204.1"/>
    </source>
</evidence>